<evidence type="ECO:0000259" key="13">
    <source>
        <dbReference type="Pfam" id="PF00593"/>
    </source>
</evidence>
<evidence type="ECO:0000256" key="9">
    <source>
        <dbReference type="PROSITE-ProRule" id="PRU01360"/>
    </source>
</evidence>
<comment type="similarity">
    <text evidence="9 11">Belongs to the TonB-dependent receptor family.</text>
</comment>
<dbReference type="InterPro" id="IPR010916">
    <property type="entry name" value="TonB_box_CS"/>
</dbReference>
<dbReference type="STRING" id="634430.SAMN04488241_103256"/>
<feature type="domain" description="TonB-dependent receptor plug" evidence="14">
    <location>
        <begin position="56"/>
        <end position="160"/>
    </location>
</feature>
<keyword evidence="4 9" id="KW-0812">Transmembrane</keyword>
<reference evidence="15 16" key="1">
    <citation type="submission" date="2016-10" db="EMBL/GenBank/DDBJ databases">
        <authorList>
            <person name="de Groot N.N."/>
        </authorList>
    </citation>
    <scope>NUCLEOTIDE SEQUENCE [LARGE SCALE GENOMIC DNA]</scope>
    <source>
        <strain evidence="15 16">CGMCC 1.9113</strain>
    </source>
</reference>
<evidence type="ECO:0000259" key="14">
    <source>
        <dbReference type="Pfam" id="PF07715"/>
    </source>
</evidence>
<evidence type="ECO:0000256" key="4">
    <source>
        <dbReference type="ARBA" id="ARBA00022692"/>
    </source>
</evidence>
<keyword evidence="15" id="KW-0675">Receptor</keyword>
<dbReference type="GO" id="GO:0009279">
    <property type="term" value="C:cell outer membrane"/>
    <property type="evidence" value="ECO:0007669"/>
    <property type="project" value="UniProtKB-SubCell"/>
</dbReference>
<dbReference type="InterPro" id="IPR036942">
    <property type="entry name" value="Beta-barrel_TonB_sf"/>
</dbReference>
<organism evidence="15 16">
    <name type="scientific">Sphingomonas rubra</name>
    <dbReference type="NCBI Taxonomy" id="634430"/>
    <lineage>
        <taxon>Bacteria</taxon>
        <taxon>Pseudomonadati</taxon>
        <taxon>Pseudomonadota</taxon>
        <taxon>Alphaproteobacteria</taxon>
        <taxon>Sphingomonadales</taxon>
        <taxon>Sphingomonadaceae</taxon>
        <taxon>Sphingomonas</taxon>
    </lineage>
</organism>
<dbReference type="PROSITE" id="PS52016">
    <property type="entry name" value="TONB_DEPENDENT_REC_3"/>
    <property type="match status" value="1"/>
</dbReference>
<dbReference type="Proteomes" id="UP000199586">
    <property type="component" value="Unassembled WGS sequence"/>
</dbReference>
<dbReference type="AlphaFoldDB" id="A0A1I5RH32"/>
<dbReference type="Gene3D" id="2.40.170.20">
    <property type="entry name" value="TonB-dependent receptor, beta-barrel domain"/>
    <property type="match status" value="1"/>
</dbReference>
<evidence type="ECO:0000256" key="12">
    <source>
        <dbReference type="SAM" id="SignalP"/>
    </source>
</evidence>
<dbReference type="InterPro" id="IPR012910">
    <property type="entry name" value="Plug_dom"/>
</dbReference>
<evidence type="ECO:0000256" key="11">
    <source>
        <dbReference type="RuleBase" id="RU003357"/>
    </source>
</evidence>
<evidence type="ECO:0000313" key="16">
    <source>
        <dbReference type="Proteomes" id="UP000199586"/>
    </source>
</evidence>
<proteinExistence type="inferred from homology"/>
<keyword evidence="16" id="KW-1185">Reference proteome</keyword>
<evidence type="ECO:0000256" key="2">
    <source>
        <dbReference type="ARBA" id="ARBA00022448"/>
    </source>
</evidence>
<dbReference type="Pfam" id="PF00593">
    <property type="entry name" value="TonB_dep_Rec_b-barrel"/>
    <property type="match status" value="1"/>
</dbReference>
<dbReference type="InterPro" id="IPR000531">
    <property type="entry name" value="Beta-barrel_TonB"/>
</dbReference>
<dbReference type="SUPFAM" id="SSF56935">
    <property type="entry name" value="Porins"/>
    <property type="match status" value="1"/>
</dbReference>
<keyword evidence="7 9" id="KW-0472">Membrane</keyword>
<dbReference type="RefSeq" id="WP_093332376.1">
    <property type="nucleotide sequence ID" value="NZ_FOXP01000003.1"/>
</dbReference>
<evidence type="ECO:0000256" key="7">
    <source>
        <dbReference type="ARBA" id="ARBA00023136"/>
    </source>
</evidence>
<feature type="chain" id="PRO_5011785433" evidence="12">
    <location>
        <begin position="27"/>
        <end position="971"/>
    </location>
</feature>
<evidence type="ECO:0000256" key="6">
    <source>
        <dbReference type="ARBA" id="ARBA00023077"/>
    </source>
</evidence>
<dbReference type="PANTHER" id="PTHR47234:SF2">
    <property type="entry name" value="TONB-DEPENDENT RECEPTOR"/>
    <property type="match status" value="1"/>
</dbReference>
<evidence type="ECO:0000256" key="1">
    <source>
        <dbReference type="ARBA" id="ARBA00004571"/>
    </source>
</evidence>
<gene>
    <name evidence="15" type="ORF">SAMN04488241_103256</name>
</gene>
<dbReference type="Gene3D" id="2.170.130.10">
    <property type="entry name" value="TonB-dependent receptor, plug domain"/>
    <property type="match status" value="1"/>
</dbReference>
<comment type="subcellular location">
    <subcellularLocation>
        <location evidence="1 9">Cell outer membrane</location>
        <topology evidence="1 9">Multi-pass membrane protein</topology>
    </subcellularLocation>
</comment>
<dbReference type="EMBL" id="FOXP01000003">
    <property type="protein sequence ID" value="SFP57822.1"/>
    <property type="molecule type" value="Genomic_DNA"/>
</dbReference>
<keyword evidence="8 9" id="KW-0998">Cell outer membrane</keyword>
<keyword evidence="2 9" id="KW-0813">Transport</keyword>
<accession>A0A1I5RH32</accession>
<evidence type="ECO:0000256" key="3">
    <source>
        <dbReference type="ARBA" id="ARBA00022452"/>
    </source>
</evidence>
<protein>
    <submittedName>
        <fullName evidence="15">TonB-dependent Receptor Plug Domain</fullName>
    </submittedName>
</protein>
<dbReference type="InterPro" id="IPR039426">
    <property type="entry name" value="TonB-dep_rcpt-like"/>
</dbReference>
<keyword evidence="3 9" id="KW-1134">Transmembrane beta strand</keyword>
<dbReference type="PANTHER" id="PTHR47234">
    <property type="match status" value="1"/>
</dbReference>
<evidence type="ECO:0000256" key="10">
    <source>
        <dbReference type="PROSITE-ProRule" id="PRU10143"/>
    </source>
</evidence>
<dbReference type="PROSITE" id="PS00430">
    <property type="entry name" value="TONB_DEPENDENT_REC_1"/>
    <property type="match status" value="1"/>
</dbReference>
<dbReference type="OrthoDB" id="7051241at2"/>
<feature type="domain" description="TonB-dependent receptor-like beta-barrel" evidence="13">
    <location>
        <begin position="403"/>
        <end position="929"/>
    </location>
</feature>
<dbReference type="InterPro" id="IPR037066">
    <property type="entry name" value="Plug_dom_sf"/>
</dbReference>
<evidence type="ECO:0000256" key="8">
    <source>
        <dbReference type="ARBA" id="ARBA00023237"/>
    </source>
</evidence>
<feature type="short sequence motif" description="TonB box" evidence="10">
    <location>
        <begin position="40"/>
        <end position="46"/>
    </location>
</feature>
<name>A0A1I5RH32_9SPHN</name>
<dbReference type="Pfam" id="PF07715">
    <property type="entry name" value="Plug"/>
    <property type="match status" value="1"/>
</dbReference>
<sequence>MIRSTKLLATAAGAALAMGMVQPVSAQTTPTPEESAADETIVVTGTRIQQPGLASNSPITAVDAQEVRLQGATNIESVLNRLPQVTPDANDNVSNGSDGTARINLRNLGSQRNLVLINGQRMLPVQANDVNFIPAALIRRVDVVTGGASAVYGSDAISGVVNFIMRNDLNGFSGDVQYGLANHRNDNDERRSLINRAGFQNALPSPVDGQRFDANIAFGQNIGGGKGNITTYLGYRRVQPINQANRDVSACALDPVFTGTPPVGTGFTCGGSINNEFGYFQPISGPNEGTAFNNTRDGQKTWVPYDSSFRYNYAPLNFFQRDDERFTFGAFGKYEIVPAAEIYGSAMFMKDHTFSQVAPSALFLGFPYQINCDNPLLGAQQGQLLCGAALGTNVTQDVLIGARPVGGQAQPRRNDINLKDARFSAGLRGKIAEGISYDVSGLYAQVLRNDTYLNDIDPFRANRALQVVNRGGTPTCKSVIDGTDPACVPIDIFRLNGISAEGFDYIYVPTVTRGRDEMLVFTGTVSTDLTSYGIKLPWAEQGIAFVVGAEHRRESLKVRFDDVGRAKGSRDSQGRFNVTEAFTEVRVPIASDRPFFHELSLTGGYRYSDYSTAGGVSTYKGEASWAPVRDLRLRGSYNRAIRAPNVSELFGPISVGNVSAQDPCSGASPTASREVCALTGVTAAQYGRIIECPTALCSGQFGGNLALKPETADTYTAGAVIEPHFVPRLSLSVDYFNIRVRDYISSIDPFQTINQCQRTGDPFFCGLFRRDPRTGTIFGADGYIISTTQNTGSLRTSGIDLGLNYAVPTGIGRFSAAATGTWLNELVTQPLPGLGSYDCKGLFGPVCGQPQPEWRHQARLTWSEIGQLASLSLNWRYIGPVSLTNNTDIVGLSAQRYAINARLPSYNYFDLAGTMKLSDEVVLRAGVNNMFDKDPPAIAQGLLAVFGNGNTYPGVYDVVGRYLFVGINAQF</sequence>
<feature type="signal peptide" evidence="12">
    <location>
        <begin position="1"/>
        <end position="26"/>
    </location>
</feature>
<evidence type="ECO:0000313" key="15">
    <source>
        <dbReference type="EMBL" id="SFP57822.1"/>
    </source>
</evidence>
<evidence type="ECO:0000256" key="5">
    <source>
        <dbReference type="ARBA" id="ARBA00022729"/>
    </source>
</evidence>
<keyword evidence="5 12" id="KW-0732">Signal</keyword>
<keyword evidence="6 10" id="KW-0798">TonB box</keyword>